<feature type="transmembrane region" description="Helical" evidence="1">
    <location>
        <begin position="6"/>
        <end position="24"/>
    </location>
</feature>
<accession>A0A5C8ZB14</accession>
<dbReference type="Proteomes" id="UP000321764">
    <property type="component" value="Unassembled WGS sequence"/>
</dbReference>
<keyword evidence="1" id="KW-0472">Membrane</keyword>
<sequence>MSSAILLPIGVCIVLMLLAFLRIWQTTRKTQQQRRTGVALLLTLIELIKLSQQHRGMHSGLLNGQISLRPKLKELEQQIDSLQQGLYQQRHSLNQRTYAYLQSAITRWQKIMQQPAMEASVSFQQHSGLIARLLDSLWDIADDFSITTHSNPKIQQQTQILVRTLPVLSESIGQIRALTMQVANSERCTPDKKLQLLFTLSKIDADIQLISSDTSTDALEKVTIFTCDIRQSIEQDTLSQQNPDVVFQRATENIDRIFQLITQGLTALQQRL</sequence>
<organism evidence="2 3">
    <name type="scientific">Reinekea thalattae</name>
    <dbReference type="NCBI Taxonomy" id="2593301"/>
    <lineage>
        <taxon>Bacteria</taxon>
        <taxon>Pseudomonadati</taxon>
        <taxon>Pseudomonadota</taxon>
        <taxon>Gammaproteobacteria</taxon>
        <taxon>Oceanospirillales</taxon>
        <taxon>Saccharospirillaceae</taxon>
        <taxon>Reinekea</taxon>
    </lineage>
</organism>
<keyword evidence="3" id="KW-1185">Reference proteome</keyword>
<name>A0A5C8ZB14_9GAMM</name>
<reference evidence="2 3" key="1">
    <citation type="submission" date="2019-07" db="EMBL/GenBank/DDBJ databases">
        <title>Reinekea sp. strain SSH23 genome sequencing and assembly.</title>
        <authorList>
            <person name="Kim I."/>
        </authorList>
    </citation>
    <scope>NUCLEOTIDE SEQUENCE [LARGE SCALE GENOMIC DNA]</scope>
    <source>
        <strain evidence="2 3">SSH23</strain>
    </source>
</reference>
<evidence type="ECO:0000313" key="2">
    <source>
        <dbReference type="EMBL" id="TXR54381.1"/>
    </source>
</evidence>
<evidence type="ECO:0000256" key="1">
    <source>
        <dbReference type="SAM" id="Phobius"/>
    </source>
</evidence>
<keyword evidence="1" id="KW-1133">Transmembrane helix</keyword>
<keyword evidence="1" id="KW-0812">Transmembrane</keyword>
<evidence type="ECO:0008006" key="4">
    <source>
        <dbReference type="Google" id="ProtNLM"/>
    </source>
</evidence>
<dbReference type="EMBL" id="VKAD01000001">
    <property type="protein sequence ID" value="TXR54381.1"/>
    <property type="molecule type" value="Genomic_DNA"/>
</dbReference>
<dbReference type="OrthoDB" id="9180266at2"/>
<evidence type="ECO:0000313" key="3">
    <source>
        <dbReference type="Proteomes" id="UP000321764"/>
    </source>
</evidence>
<protein>
    <recommendedName>
        <fullName evidence="4">Nitrate/nitrite sensing protein domain-containing protein</fullName>
    </recommendedName>
</protein>
<dbReference type="AlphaFoldDB" id="A0A5C8ZB14"/>
<gene>
    <name evidence="2" type="ORF">FME95_07540</name>
</gene>
<proteinExistence type="predicted"/>
<dbReference type="RefSeq" id="WP_147713779.1">
    <property type="nucleotide sequence ID" value="NZ_VKAD01000001.1"/>
</dbReference>
<comment type="caution">
    <text evidence="2">The sequence shown here is derived from an EMBL/GenBank/DDBJ whole genome shotgun (WGS) entry which is preliminary data.</text>
</comment>